<evidence type="ECO:0000313" key="2">
    <source>
        <dbReference type="EMBL" id="GAA0721665.1"/>
    </source>
</evidence>
<gene>
    <name evidence="2" type="ORF">GCM10009105_32200</name>
</gene>
<accession>A0ABN1IV55</accession>
<keyword evidence="3" id="KW-1185">Reference proteome</keyword>
<dbReference type="RefSeq" id="WP_343792976.1">
    <property type="nucleotide sequence ID" value="NZ_BAAAEU010000024.1"/>
</dbReference>
<keyword evidence="1" id="KW-0732">Signal</keyword>
<protein>
    <submittedName>
        <fullName evidence="2">Uncharacterized protein</fullName>
    </submittedName>
</protein>
<proteinExistence type="predicted"/>
<dbReference type="EMBL" id="BAAAEU010000024">
    <property type="protein sequence ID" value="GAA0721665.1"/>
    <property type="molecule type" value="Genomic_DNA"/>
</dbReference>
<organism evidence="2 3">
    <name type="scientific">Dokdonella soli</name>
    <dbReference type="NCBI Taxonomy" id="529810"/>
    <lineage>
        <taxon>Bacteria</taxon>
        <taxon>Pseudomonadati</taxon>
        <taxon>Pseudomonadota</taxon>
        <taxon>Gammaproteobacteria</taxon>
        <taxon>Lysobacterales</taxon>
        <taxon>Rhodanobacteraceae</taxon>
        <taxon>Dokdonella</taxon>
    </lineage>
</organism>
<name>A0ABN1IV55_9GAMM</name>
<reference evidence="2 3" key="1">
    <citation type="journal article" date="2019" name="Int. J. Syst. Evol. Microbiol.">
        <title>The Global Catalogue of Microorganisms (GCM) 10K type strain sequencing project: providing services to taxonomists for standard genome sequencing and annotation.</title>
        <authorList>
            <consortium name="The Broad Institute Genomics Platform"/>
            <consortium name="The Broad Institute Genome Sequencing Center for Infectious Disease"/>
            <person name="Wu L."/>
            <person name="Ma J."/>
        </authorList>
    </citation>
    <scope>NUCLEOTIDE SEQUENCE [LARGE SCALE GENOMIC DNA]</scope>
    <source>
        <strain evidence="2 3">JCM 15421</strain>
    </source>
</reference>
<evidence type="ECO:0000313" key="3">
    <source>
        <dbReference type="Proteomes" id="UP001501523"/>
    </source>
</evidence>
<evidence type="ECO:0000256" key="1">
    <source>
        <dbReference type="SAM" id="SignalP"/>
    </source>
</evidence>
<feature type="signal peptide" evidence="1">
    <location>
        <begin position="1"/>
        <end position="21"/>
    </location>
</feature>
<sequence length="108" mass="11013">MHIRRGLAVAIVFGSATTVWSATDRADVARMTSANAVTQTNSYGIGVYAIVAGGIVRSSSSCFELSGAIGQPVPGHSSGGAVAVGSGFWSVAPVTRLDEIFFNGFEGC</sequence>
<feature type="chain" id="PRO_5045313678" evidence="1">
    <location>
        <begin position="22"/>
        <end position="108"/>
    </location>
</feature>
<comment type="caution">
    <text evidence="2">The sequence shown here is derived from an EMBL/GenBank/DDBJ whole genome shotgun (WGS) entry which is preliminary data.</text>
</comment>
<dbReference type="Proteomes" id="UP001501523">
    <property type="component" value="Unassembled WGS sequence"/>
</dbReference>